<dbReference type="Proteomes" id="UP001642487">
    <property type="component" value="Chromosome 11"/>
</dbReference>
<gene>
    <name evidence="1" type="ORF">CITCOLO1_LOCUS5365</name>
</gene>
<reference evidence="1 2" key="1">
    <citation type="submission" date="2024-03" db="EMBL/GenBank/DDBJ databases">
        <authorList>
            <person name="Gkanogiannis A."/>
            <person name="Becerra Lopez-Lavalle L."/>
        </authorList>
    </citation>
    <scope>NUCLEOTIDE SEQUENCE [LARGE SCALE GENOMIC DNA]</scope>
</reference>
<accession>A0ABP0XZP1</accession>
<dbReference type="EMBL" id="OZ021745">
    <property type="protein sequence ID" value="CAK9313637.1"/>
    <property type="molecule type" value="Genomic_DNA"/>
</dbReference>
<sequence>MPGFQHEEAKALQSFCWLSHWCWNYPNLWSKDFSYVPCNYWIVVCDGAGGVSDEGMDEKGAILILGQVGLLLVLNHVHEDELALESRYS</sequence>
<evidence type="ECO:0000313" key="1">
    <source>
        <dbReference type="EMBL" id="CAK9313637.1"/>
    </source>
</evidence>
<evidence type="ECO:0000313" key="2">
    <source>
        <dbReference type="Proteomes" id="UP001642487"/>
    </source>
</evidence>
<name>A0ABP0XZP1_9ROSI</name>
<proteinExistence type="predicted"/>
<organism evidence="1 2">
    <name type="scientific">Citrullus colocynthis</name>
    <name type="common">colocynth</name>
    <dbReference type="NCBI Taxonomy" id="252529"/>
    <lineage>
        <taxon>Eukaryota</taxon>
        <taxon>Viridiplantae</taxon>
        <taxon>Streptophyta</taxon>
        <taxon>Embryophyta</taxon>
        <taxon>Tracheophyta</taxon>
        <taxon>Spermatophyta</taxon>
        <taxon>Magnoliopsida</taxon>
        <taxon>eudicotyledons</taxon>
        <taxon>Gunneridae</taxon>
        <taxon>Pentapetalae</taxon>
        <taxon>rosids</taxon>
        <taxon>fabids</taxon>
        <taxon>Cucurbitales</taxon>
        <taxon>Cucurbitaceae</taxon>
        <taxon>Benincaseae</taxon>
        <taxon>Citrullus</taxon>
    </lineage>
</organism>
<protein>
    <submittedName>
        <fullName evidence="1">Uncharacterized protein</fullName>
    </submittedName>
</protein>
<keyword evidence="2" id="KW-1185">Reference proteome</keyword>